<evidence type="ECO:0000256" key="16">
    <source>
        <dbReference type="ARBA" id="ARBA00046628"/>
    </source>
</evidence>
<evidence type="ECO:0000256" key="13">
    <source>
        <dbReference type="ARBA" id="ARBA00023086"/>
    </source>
</evidence>
<dbReference type="EMBL" id="KP272044">
    <property type="protein sequence ID" value="AKF42394.1"/>
    <property type="molecule type" value="Genomic_RNA"/>
</dbReference>
<dbReference type="Pfam" id="PF05733">
    <property type="entry name" value="Tenui_N"/>
    <property type="match status" value="1"/>
</dbReference>
<dbReference type="InterPro" id="IPR015971">
    <property type="entry name" value="Nucleocapsid_Phlebovirus"/>
</dbReference>
<evidence type="ECO:0000256" key="12">
    <source>
        <dbReference type="ARBA" id="ARBA00022884"/>
    </source>
</evidence>
<name>A0A0F6SYU6_9VIRU</name>
<keyword evidence="8 17" id="KW-0167">Capsid protein</keyword>
<keyword evidence="11 17" id="KW-0946">Virion</keyword>
<dbReference type="GO" id="GO:0044177">
    <property type="term" value="C:host cell Golgi apparatus"/>
    <property type="evidence" value="ECO:0007669"/>
    <property type="project" value="UniProtKB-SubCell"/>
</dbReference>
<evidence type="ECO:0000256" key="3">
    <source>
        <dbReference type="ARBA" id="ARBA00004192"/>
    </source>
</evidence>
<dbReference type="GO" id="GO:0042025">
    <property type="term" value="C:host cell nucleus"/>
    <property type="evidence" value="ECO:0007669"/>
    <property type="project" value="UniProtKB-SubCell"/>
</dbReference>
<dbReference type="PIRSF" id="PIRSF003953">
    <property type="entry name" value="N_PhelboV"/>
    <property type="match status" value="1"/>
</dbReference>
<evidence type="ECO:0000256" key="7">
    <source>
        <dbReference type="ARBA" id="ARBA00014389"/>
    </source>
</evidence>
<evidence type="ECO:0000256" key="11">
    <source>
        <dbReference type="ARBA" id="ARBA00022844"/>
    </source>
</evidence>
<reference evidence="18" key="1">
    <citation type="journal article" date="2015" name="J. Gen. Virol.">
        <title>Characterization of the Punta Toro species complex (genus Phlebovirus, family Bunyaviridae).</title>
        <authorList>
            <person name="Palacios G."/>
            <person name="Wiley M.R."/>
            <person name="Travassos da Rosa A.P."/>
            <person name="Guzman H."/>
            <person name="Quiroz E."/>
            <person name="Savji N."/>
            <person name="Carrera J.P."/>
            <person name="Bussetti A.V."/>
            <person name="Ladner J.T."/>
            <person name="Lipkin W.I."/>
            <person name="Tesh R.B."/>
        </authorList>
    </citation>
    <scope>NUCLEOTIDE SEQUENCE</scope>
    <source>
        <strain evidence="18">VP-366G</strain>
    </source>
</reference>
<evidence type="ECO:0000256" key="1">
    <source>
        <dbReference type="ARBA" id="ARBA00004136"/>
    </source>
</evidence>
<evidence type="ECO:0000256" key="17">
    <source>
        <dbReference type="PIRNR" id="PIRNR003953"/>
    </source>
</evidence>
<proteinExistence type="inferred from homology"/>
<dbReference type="GO" id="GO:0044172">
    <property type="term" value="C:host cell endoplasmic reticulum-Golgi intermediate compartment"/>
    <property type="evidence" value="ECO:0007669"/>
    <property type="project" value="UniProtKB-SubCell"/>
</dbReference>
<evidence type="ECO:0000256" key="8">
    <source>
        <dbReference type="ARBA" id="ARBA00022561"/>
    </source>
</evidence>
<evidence type="ECO:0000313" key="18">
    <source>
        <dbReference type="EMBL" id="AKF42394.1"/>
    </source>
</evidence>
<keyword evidence="12 17" id="KW-0694">RNA-binding</keyword>
<keyword evidence="15 17" id="KW-0687">Ribonucleoprotein</keyword>
<dbReference type="Proteomes" id="UP001184909">
    <property type="component" value="Genome"/>
</dbReference>
<dbReference type="GO" id="GO:0003723">
    <property type="term" value="F:RNA binding"/>
    <property type="evidence" value="ECO:0007669"/>
    <property type="project" value="UniProtKB-UniRule"/>
</dbReference>
<comment type="similarity">
    <text evidence="6 17">Belongs to the phlebovirus nucleocapsid protein family.</text>
</comment>
<evidence type="ECO:0000256" key="6">
    <source>
        <dbReference type="ARBA" id="ARBA00005299"/>
    </source>
</evidence>
<organism evidence="18">
    <name type="scientific">Capira virus</name>
    <dbReference type="NCBI Taxonomy" id="1649831"/>
    <lineage>
        <taxon>Viruses</taxon>
        <taxon>Riboviria</taxon>
        <taxon>Orthornavirae</taxon>
        <taxon>Negarnaviricota</taxon>
        <taxon>Polyploviricotina</taxon>
        <taxon>Bunyaviricetes</taxon>
        <taxon>Hareavirales</taxon>
        <taxon>Phenuiviridae</taxon>
        <taxon>Phlebovirus</taxon>
        <taxon>Phlebovirus toroense</taxon>
    </lineage>
</organism>
<dbReference type="GO" id="GO:0019013">
    <property type="term" value="C:viral nucleocapsid"/>
    <property type="evidence" value="ECO:0007669"/>
    <property type="project" value="UniProtKB-UniRule"/>
</dbReference>
<dbReference type="GO" id="GO:1990904">
    <property type="term" value="C:ribonucleoprotein complex"/>
    <property type="evidence" value="ECO:0007669"/>
    <property type="project" value="UniProtKB-KW"/>
</dbReference>
<accession>A0A0F6SYU6</accession>
<keyword evidence="10" id="KW-1040">Host Golgi apparatus</keyword>
<keyword evidence="9" id="KW-1048">Host nucleus</keyword>
<comment type="subunit">
    <text evidence="16">Homodimer. Homohexamer; ring-shaped, necessary to form the nucleocapsid. Homopentamers; opened pentamers in solution. Binds to viral genomic RNA. Interacts with glycoprotein Gn; this interaction allows packaging of nucleocapsids into virions.</text>
</comment>
<protein>
    <recommendedName>
        <fullName evidence="7 17">Nucleoprotein</fullName>
    </recommendedName>
</protein>
<dbReference type="InterPro" id="IPR009522">
    <property type="entry name" value="Capsid_Phlebovir/Tenuivir"/>
</dbReference>
<evidence type="ECO:0000256" key="9">
    <source>
        <dbReference type="ARBA" id="ARBA00022562"/>
    </source>
</evidence>
<keyword evidence="13 17" id="KW-0543">Viral nucleoprotein</keyword>
<evidence type="ECO:0000256" key="14">
    <source>
        <dbReference type="ARBA" id="ARBA00023200"/>
    </source>
</evidence>
<comment type="subcellular location">
    <subcellularLocation>
        <location evidence="1">Host Golgi apparatus</location>
    </subcellularLocation>
    <subcellularLocation>
        <location evidence="3">Host cytoplasm</location>
    </subcellularLocation>
    <subcellularLocation>
        <location evidence="5">Host endoplasmic reticulum-Golgi intermediate compartment</location>
    </subcellularLocation>
    <subcellularLocation>
        <location evidence="2">Host nucleus</location>
    </subcellularLocation>
    <subcellularLocation>
        <location evidence="4 17">Virion</location>
    </subcellularLocation>
</comment>
<keyword evidence="14" id="KW-1035">Host cytoplasm</keyword>
<evidence type="ECO:0000256" key="2">
    <source>
        <dbReference type="ARBA" id="ARBA00004147"/>
    </source>
</evidence>
<evidence type="ECO:0000256" key="15">
    <source>
        <dbReference type="ARBA" id="ARBA00023274"/>
    </source>
</evidence>
<evidence type="ECO:0000256" key="5">
    <source>
        <dbReference type="ARBA" id="ARBA00004452"/>
    </source>
</evidence>
<evidence type="ECO:0000256" key="4">
    <source>
        <dbReference type="ARBA" id="ARBA00004328"/>
    </source>
</evidence>
<sequence>MSYEEIAIQFASESIDESTIAAWVSDFAYQGFDAKQVIILIKKRGGENWKEDVKKMIVLSLTRGNKPSKMVNKMSDEGKKVVNELISKYKLKTGNPARDDLTLSRIAAAFAGWTCQAAEYVQDYLPVTGRAMDALSDKYPRALMHPSFAGLIDPTLPDDAVKDIVHAHCLFMIQFSKTINPSLRSSTKTEIVNSFDRPMQAAINSPFLTAENRRAMLTTLGVINSNLKPSAAVVAAAKAYRKL</sequence>
<evidence type="ECO:0000256" key="10">
    <source>
        <dbReference type="ARBA" id="ARBA00022812"/>
    </source>
</evidence>